<dbReference type="InterPro" id="IPR013102">
    <property type="entry name" value="PYNP_C"/>
</dbReference>
<dbReference type="SMART" id="SM00941">
    <property type="entry name" value="PYNP_C"/>
    <property type="match status" value="1"/>
</dbReference>
<dbReference type="GO" id="GO:0006213">
    <property type="term" value="P:pyrimidine nucleoside metabolic process"/>
    <property type="evidence" value="ECO:0007669"/>
    <property type="project" value="InterPro"/>
</dbReference>
<dbReference type="NCBIfam" id="NF004747">
    <property type="entry name" value="PRK06078.1"/>
    <property type="match status" value="1"/>
</dbReference>
<dbReference type="AlphaFoldDB" id="A0AAW6U689"/>
<evidence type="ECO:0000256" key="6">
    <source>
        <dbReference type="ARBA" id="ARBA00056338"/>
    </source>
</evidence>
<dbReference type="InterPro" id="IPR036320">
    <property type="entry name" value="Glycosyl_Trfase_fam3_N_dom_sf"/>
</dbReference>
<feature type="domain" description="Pyrimidine nucleoside phosphorylase C-terminal" evidence="7">
    <location>
        <begin position="344"/>
        <end position="417"/>
    </location>
</feature>
<dbReference type="InterPro" id="IPR035902">
    <property type="entry name" value="Nuc_phospho_transferase"/>
</dbReference>
<dbReference type="PIRSF" id="PIRSF000478">
    <property type="entry name" value="TP_PyNP"/>
    <property type="match status" value="1"/>
</dbReference>
<keyword evidence="4 8" id="KW-0808">Transferase</keyword>
<dbReference type="Gene3D" id="3.40.1030.10">
    <property type="entry name" value="Nucleoside phosphorylase/phosphoribosyltransferase catalytic domain"/>
    <property type="match status" value="1"/>
</dbReference>
<dbReference type="RefSeq" id="WP_282838446.1">
    <property type="nucleotide sequence ID" value="NZ_JASCXW010000001.1"/>
</dbReference>
<evidence type="ECO:0000256" key="1">
    <source>
        <dbReference type="ARBA" id="ARBA00006915"/>
    </source>
</evidence>
<dbReference type="EC" id="2.4.2.2" evidence="8"/>
<dbReference type="PANTHER" id="PTHR10515">
    <property type="entry name" value="THYMIDINE PHOSPHORYLASE"/>
    <property type="match status" value="1"/>
</dbReference>
<dbReference type="NCBIfam" id="NF004490">
    <property type="entry name" value="PRK05820.1"/>
    <property type="match status" value="1"/>
</dbReference>
<dbReference type="PANTHER" id="PTHR10515:SF0">
    <property type="entry name" value="THYMIDINE PHOSPHORYLASE"/>
    <property type="match status" value="1"/>
</dbReference>
<comment type="catalytic activity">
    <reaction evidence="5">
        <text>thymidine + phosphate = 2-deoxy-alpha-D-ribose 1-phosphate + thymine</text>
        <dbReference type="Rhea" id="RHEA:16037"/>
        <dbReference type="ChEBI" id="CHEBI:17748"/>
        <dbReference type="ChEBI" id="CHEBI:17821"/>
        <dbReference type="ChEBI" id="CHEBI:43474"/>
        <dbReference type="ChEBI" id="CHEBI:57259"/>
        <dbReference type="EC" id="2.4.2.4"/>
    </reaction>
</comment>
<comment type="caution">
    <text evidence="8">The sequence shown here is derived from an EMBL/GenBank/DDBJ whole genome shotgun (WGS) entry which is preliminary data.</text>
</comment>
<dbReference type="FunFam" id="3.40.1030.10:FF:000003">
    <property type="entry name" value="Pyrimidine-nucleoside phosphorylase"/>
    <property type="match status" value="1"/>
</dbReference>
<dbReference type="SUPFAM" id="SSF52418">
    <property type="entry name" value="Nucleoside phosphorylase/phosphoribosyltransferase catalytic domain"/>
    <property type="match status" value="1"/>
</dbReference>
<dbReference type="InterPro" id="IPR000053">
    <property type="entry name" value="Thymidine/pyrmidine_PPase"/>
</dbReference>
<evidence type="ECO:0000313" key="8">
    <source>
        <dbReference type="EMBL" id="MDI6452052.1"/>
    </source>
</evidence>
<dbReference type="Gene3D" id="1.20.970.10">
    <property type="entry name" value="Transferase, Pyrimidine Nucleoside Phosphorylase, Chain C"/>
    <property type="match status" value="1"/>
</dbReference>
<dbReference type="SUPFAM" id="SSF54680">
    <property type="entry name" value="Pyrimidine nucleoside phosphorylase C-terminal domain"/>
    <property type="match status" value="1"/>
</dbReference>
<dbReference type="PROSITE" id="PS00647">
    <property type="entry name" value="THYMID_PHOSPHORYLASE"/>
    <property type="match status" value="1"/>
</dbReference>
<sequence>MHIVDIISKKRDGKVLTKEEIDYLIKNYTNGNIPDYQMSAFLMATYFQNMNDEEATFLALAMRDSGDIIDLSKIPGIKVDKHSTGGVGDKVTLILGPLLASLGVKFAKMSGRGLGHTGGTIDKLESIPGYKVELPVQDFIKQVNDIGIAIVGQSGDVAPADKKLYALRDVTATVDIIPLIASSIMSKKLASGADAIVLDVKVGHGAFMKTEEEATKLAELMVEIGRKSGKKMTAILTGMDEPLGHKIGNALEVYEAIETLNGQGPKDLVDVTVEIGAHLLLDSGTESDFETAKIKLQEALQNGTAYQKFLDLVKAQGGDINRLSQPEQLLSKNTVEVLSQKEGYITEINALDIGRAAMRLGAGRETKDDVICLEVGIDLHKKIGDHVKKGHVIATLYTRDKGVKEAEKLVLEAISIGDEHKRLQLIKKTIK</sequence>
<dbReference type="InterPro" id="IPR018090">
    <property type="entry name" value="Pyrmidine_PPas_bac/euk"/>
</dbReference>
<dbReference type="SUPFAM" id="SSF47648">
    <property type="entry name" value="Nucleoside phosphorylase/phosphoribosyltransferase N-terminal domain"/>
    <property type="match status" value="1"/>
</dbReference>
<dbReference type="Proteomes" id="UP001431532">
    <property type="component" value="Unassembled WGS sequence"/>
</dbReference>
<keyword evidence="3 8" id="KW-0328">Glycosyltransferase</keyword>
<dbReference type="EMBL" id="JASCXW010000001">
    <property type="protein sequence ID" value="MDI6452052.1"/>
    <property type="molecule type" value="Genomic_DNA"/>
</dbReference>
<evidence type="ECO:0000256" key="4">
    <source>
        <dbReference type="ARBA" id="ARBA00022679"/>
    </source>
</evidence>
<dbReference type="Gene3D" id="3.90.1170.30">
    <property type="entry name" value="Pyrimidine nucleoside phosphorylase-like, C-terminal domain"/>
    <property type="match status" value="1"/>
</dbReference>
<evidence type="ECO:0000313" key="9">
    <source>
        <dbReference type="Proteomes" id="UP001431532"/>
    </source>
</evidence>
<proteinExistence type="inferred from homology"/>
<reference evidence="8" key="1">
    <citation type="submission" date="2023-05" db="EMBL/GenBank/DDBJ databases">
        <title>Mariniplasma microaerophilum sp. nov., a novel anaerobic mollicute isolated from terrestrial mud volcano, Taman Peninsula, Russia.</title>
        <authorList>
            <person name="Khomyakova M.A."/>
            <person name="Merkel A.Y."/>
            <person name="Slobodkin A.I."/>
        </authorList>
    </citation>
    <scope>NUCLEOTIDE SEQUENCE</scope>
    <source>
        <strain evidence="8">M4Ah</strain>
    </source>
</reference>
<comment type="function">
    <text evidence="6">The enzymes which catalyze the reversible phosphorolysis of pyrimidine nucleosides are involved in the degradation of these compounds and in their utilization as carbon and energy sources, or in the rescue of pyrimidine bases for nucleotide synthesis.</text>
</comment>
<dbReference type="InterPro" id="IPR017872">
    <property type="entry name" value="Pyrmidine_PPase_CS"/>
</dbReference>
<evidence type="ECO:0000259" key="7">
    <source>
        <dbReference type="SMART" id="SM00941"/>
    </source>
</evidence>
<accession>A0AAW6U689</accession>
<dbReference type="GO" id="GO:0006206">
    <property type="term" value="P:pyrimidine nucleobase metabolic process"/>
    <property type="evidence" value="ECO:0007669"/>
    <property type="project" value="InterPro"/>
</dbReference>
<comment type="similarity">
    <text evidence="1">Belongs to the thymidine/pyrimidine-nucleoside phosphorylase family.</text>
</comment>
<dbReference type="GO" id="GO:0004645">
    <property type="term" value="F:1,4-alpha-oligoglucan phosphorylase activity"/>
    <property type="evidence" value="ECO:0007669"/>
    <property type="project" value="InterPro"/>
</dbReference>
<protein>
    <submittedName>
        <fullName evidence="8">Pyrimidine-nucleoside phosphorylase</fullName>
        <ecNumber evidence="8">2.4.2.2</ecNumber>
    </submittedName>
</protein>
<evidence type="ECO:0000256" key="3">
    <source>
        <dbReference type="ARBA" id="ARBA00022676"/>
    </source>
</evidence>
<evidence type="ECO:0000256" key="5">
    <source>
        <dbReference type="ARBA" id="ARBA00048550"/>
    </source>
</evidence>
<dbReference type="GO" id="GO:0009032">
    <property type="term" value="F:thymidine phosphorylase activity"/>
    <property type="evidence" value="ECO:0007669"/>
    <property type="project" value="UniProtKB-EC"/>
</dbReference>
<gene>
    <name evidence="8" type="ORF">QJ521_00620</name>
</gene>
<keyword evidence="9" id="KW-1185">Reference proteome</keyword>
<dbReference type="InterPro" id="IPR017459">
    <property type="entry name" value="Glycosyl_Trfase_fam3_N_dom"/>
</dbReference>
<dbReference type="Pfam" id="PF02885">
    <property type="entry name" value="Glycos_trans_3N"/>
    <property type="match status" value="1"/>
</dbReference>
<dbReference type="NCBIfam" id="TIGR02644">
    <property type="entry name" value="Y_phosphoryl"/>
    <property type="match status" value="1"/>
</dbReference>
<name>A0AAW6U689_9MOLU</name>
<dbReference type="GO" id="GO:0005829">
    <property type="term" value="C:cytosol"/>
    <property type="evidence" value="ECO:0007669"/>
    <property type="project" value="TreeGrafter"/>
</dbReference>
<dbReference type="Pfam" id="PF07831">
    <property type="entry name" value="PYNP_C"/>
    <property type="match status" value="1"/>
</dbReference>
<evidence type="ECO:0000256" key="2">
    <source>
        <dbReference type="ARBA" id="ARBA00011738"/>
    </source>
</evidence>
<comment type="subunit">
    <text evidence="2">Homodimer.</text>
</comment>
<organism evidence="8 9">
    <name type="scientific">Peloplasma aerotolerans</name>
    <dbReference type="NCBI Taxonomy" id="3044389"/>
    <lineage>
        <taxon>Bacteria</taxon>
        <taxon>Bacillati</taxon>
        <taxon>Mycoplasmatota</taxon>
        <taxon>Mollicutes</taxon>
        <taxon>Acholeplasmatales</taxon>
        <taxon>Acholeplasmataceae</taxon>
        <taxon>Peloplasma</taxon>
    </lineage>
</organism>
<dbReference type="Pfam" id="PF00591">
    <property type="entry name" value="Glycos_transf_3"/>
    <property type="match status" value="1"/>
</dbReference>
<dbReference type="InterPro" id="IPR000312">
    <property type="entry name" value="Glycosyl_Trfase_fam3"/>
</dbReference>
<dbReference type="InterPro" id="IPR036566">
    <property type="entry name" value="PYNP-like_C_sf"/>
</dbReference>